<evidence type="ECO:0000256" key="2">
    <source>
        <dbReference type="ARBA" id="ARBA00008954"/>
    </source>
</evidence>
<comment type="caution">
    <text evidence="5">The sequence shown here is derived from an EMBL/GenBank/DDBJ whole genome shotgun (WGS) entry which is preliminary data.</text>
</comment>
<evidence type="ECO:0000313" key="5">
    <source>
        <dbReference type="EMBL" id="CAJ2502123.1"/>
    </source>
</evidence>
<gene>
    <name evidence="5" type="ORF">KHLLAP_LOCUS2591</name>
</gene>
<dbReference type="InterPro" id="IPR015421">
    <property type="entry name" value="PyrdxlP-dep_Trfase_major"/>
</dbReference>
<dbReference type="Proteomes" id="UP001295740">
    <property type="component" value="Unassembled WGS sequence"/>
</dbReference>
<dbReference type="SUPFAM" id="SSF53383">
    <property type="entry name" value="PLP-dependent transferases"/>
    <property type="match status" value="1"/>
</dbReference>
<comment type="similarity">
    <text evidence="2 4">Belongs to the class-III pyridoxal-phosphate-dependent aminotransferase family.</text>
</comment>
<dbReference type="AlphaFoldDB" id="A0AAI8VC23"/>
<accession>A0AAI8VC23</accession>
<dbReference type="GO" id="GO:0005829">
    <property type="term" value="C:cytosol"/>
    <property type="evidence" value="ECO:0007669"/>
    <property type="project" value="TreeGrafter"/>
</dbReference>
<dbReference type="FunFam" id="3.40.640.10:FF:000004">
    <property type="entry name" value="Acetylornithine aminotransferase"/>
    <property type="match status" value="1"/>
</dbReference>
<dbReference type="InterPro" id="IPR015422">
    <property type="entry name" value="PyrdxlP-dep_Trfase_small"/>
</dbReference>
<evidence type="ECO:0000256" key="3">
    <source>
        <dbReference type="ARBA" id="ARBA00022898"/>
    </source>
</evidence>
<dbReference type="CDD" id="cd00610">
    <property type="entry name" value="OAT_like"/>
    <property type="match status" value="1"/>
</dbReference>
<dbReference type="GO" id="GO:0008483">
    <property type="term" value="F:transaminase activity"/>
    <property type="evidence" value="ECO:0007669"/>
    <property type="project" value="InterPro"/>
</dbReference>
<reference evidence="5" key="1">
    <citation type="submission" date="2023-10" db="EMBL/GenBank/DDBJ databases">
        <authorList>
            <person name="Hackl T."/>
        </authorList>
    </citation>
    <scope>NUCLEOTIDE SEQUENCE</scope>
</reference>
<organism evidence="5 6">
    <name type="scientific">Anthostomella pinea</name>
    <dbReference type="NCBI Taxonomy" id="933095"/>
    <lineage>
        <taxon>Eukaryota</taxon>
        <taxon>Fungi</taxon>
        <taxon>Dikarya</taxon>
        <taxon>Ascomycota</taxon>
        <taxon>Pezizomycotina</taxon>
        <taxon>Sordariomycetes</taxon>
        <taxon>Xylariomycetidae</taxon>
        <taxon>Xylariales</taxon>
        <taxon>Xylariaceae</taxon>
        <taxon>Anthostomella</taxon>
    </lineage>
</organism>
<protein>
    <submittedName>
        <fullName evidence="5">Uu.00g049760.m01.CDS01</fullName>
    </submittedName>
</protein>
<dbReference type="InterPro" id="IPR015424">
    <property type="entry name" value="PyrdxlP-dep_Trfase"/>
</dbReference>
<keyword evidence="3 4" id="KW-0663">Pyridoxal phosphate</keyword>
<proteinExistence type="inferred from homology"/>
<dbReference type="InterPro" id="IPR005814">
    <property type="entry name" value="Aminotrans_3"/>
</dbReference>
<evidence type="ECO:0000313" key="6">
    <source>
        <dbReference type="Proteomes" id="UP001295740"/>
    </source>
</evidence>
<dbReference type="Pfam" id="PF00202">
    <property type="entry name" value="Aminotran_3"/>
    <property type="match status" value="1"/>
</dbReference>
<dbReference type="Gene3D" id="3.40.640.10">
    <property type="entry name" value="Type I PLP-dependent aspartate aminotransferase-like (Major domain)"/>
    <property type="match status" value="1"/>
</dbReference>
<sequence length="454" mass="48974">MADAATSAVLHRSLHREFPRLIGGDGSYLLLEDGRRILDAAGGAAVACIGHGDARVHEAINKQLKKISYCSSLFYTTDVCEQLCQELVDSTHGAMKRAYIVNSGSEAMEAAMKLSRQFFLEKSPPEPNRTRFIARQHSYHGTTLGSLSMGGHVVRRAKFEPMLLDCISRVSRCFPSRDKPADETNEAYVSRLAEELDGEFQRVGPDTVCAFVAEPVVGAALGCVPAVPGYLKAMRSVCDKHGALLILDEVMCGMGRTGFMHAWEQEGVPPDIQTLGKCLGGGYQPIAGLLASSKVVDVFMKGSGSFAHGHTYQGHPITCAAALEVQKIIREEKLIQNAAQMGDLLSASLYSLLADHPNVGDIRGRGLFWGIEFVADKSTNSPFPSSADVAMKIGELGLTEPYRIAVYPSSGTADGVNGDHIIIAPPYNTTSAEVEKIATTVARLVKDYFSSKKF</sequence>
<dbReference type="Gene3D" id="3.90.1150.10">
    <property type="entry name" value="Aspartate Aminotransferase, domain 1"/>
    <property type="match status" value="1"/>
</dbReference>
<dbReference type="PANTHER" id="PTHR43094:SF1">
    <property type="entry name" value="AMINOTRANSFERASE CLASS-III"/>
    <property type="match status" value="1"/>
</dbReference>
<name>A0AAI8VC23_9PEZI</name>
<dbReference type="GO" id="GO:0030170">
    <property type="term" value="F:pyridoxal phosphate binding"/>
    <property type="evidence" value="ECO:0007669"/>
    <property type="project" value="InterPro"/>
</dbReference>
<dbReference type="EMBL" id="CAUWAG010000003">
    <property type="protein sequence ID" value="CAJ2502123.1"/>
    <property type="molecule type" value="Genomic_DNA"/>
</dbReference>
<dbReference type="PANTHER" id="PTHR43094">
    <property type="entry name" value="AMINOTRANSFERASE"/>
    <property type="match status" value="1"/>
</dbReference>
<evidence type="ECO:0000256" key="1">
    <source>
        <dbReference type="ARBA" id="ARBA00001933"/>
    </source>
</evidence>
<evidence type="ECO:0000256" key="4">
    <source>
        <dbReference type="RuleBase" id="RU003560"/>
    </source>
</evidence>
<comment type="cofactor">
    <cofactor evidence="1">
        <name>pyridoxal 5'-phosphate</name>
        <dbReference type="ChEBI" id="CHEBI:597326"/>
    </cofactor>
</comment>
<dbReference type="NCBIfam" id="NF005685">
    <property type="entry name" value="PRK07483.1"/>
    <property type="match status" value="1"/>
</dbReference>
<keyword evidence="6" id="KW-1185">Reference proteome</keyword>